<dbReference type="AlphaFoldDB" id="A0A139II52"/>
<protein>
    <submittedName>
        <fullName evidence="2">Uncharacterized protein</fullName>
    </submittedName>
</protein>
<evidence type="ECO:0000313" key="3">
    <source>
        <dbReference type="Proteomes" id="UP000073492"/>
    </source>
</evidence>
<dbReference type="EMBL" id="LFZO01000083">
    <property type="protein sequence ID" value="KXT14431.1"/>
    <property type="molecule type" value="Genomic_DNA"/>
</dbReference>
<feature type="region of interest" description="Disordered" evidence="1">
    <location>
        <begin position="1"/>
        <end position="24"/>
    </location>
</feature>
<evidence type="ECO:0000256" key="1">
    <source>
        <dbReference type="SAM" id="MobiDB-lite"/>
    </source>
</evidence>
<dbReference type="Proteomes" id="UP000073492">
    <property type="component" value="Unassembled WGS sequence"/>
</dbReference>
<keyword evidence="3" id="KW-1185">Reference proteome</keyword>
<proteinExistence type="predicted"/>
<sequence>MHNAQYAQCTPHRRPLAHQTGDDRHHLLCSARKTSKEASGMGLGMGMDMGMGMGAVRCGAMRCDAARRRLQPGVHLGQLAE</sequence>
<comment type="caution">
    <text evidence="2">The sequence shown here is derived from an EMBL/GenBank/DDBJ whole genome shotgun (WGS) entry which is preliminary data.</text>
</comment>
<name>A0A139II52_9PEZI</name>
<evidence type="ECO:0000313" key="2">
    <source>
        <dbReference type="EMBL" id="KXT14431.1"/>
    </source>
</evidence>
<reference evidence="2 3" key="1">
    <citation type="submission" date="2015-07" db="EMBL/GenBank/DDBJ databases">
        <title>Comparative genomics of the Sigatoka disease complex on banana suggests a link between parallel evolutionary changes in Pseudocercospora fijiensis and Pseudocercospora eumusae and increased virulence on the banana host.</title>
        <authorList>
            <person name="Chang T.-C."/>
            <person name="Salvucci A."/>
            <person name="Crous P.W."/>
            <person name="Stergiopoulos I."/>
        </authorList>
    </citation>
    <scope>NUCLEOTIDE SEQUENCE [LARGE SCALE GENOMIC DNA]</scope>
    <source>
        <strain evidence="2 3">CBS 116634</strain>
    </source>
</reference>
<accession>A0A139II52</accession>
<organism evidence="2 3">
    <name type="scientific">Pseudocercospora musae</name>
    <dbReference type="NCBI Taxonomy" id="113226"/>
    <lineage>
        <taxon>Eukaryota</taxon>
        <taxon>Fungi</taxon>
        <taxon>Dikarya</taxon>
        <taxon>Ascomycota</taxon>
        <taxon>Pezizomycotina</taxon>
        <taxon>Dothideomycetes</taxon>
        <taxon>Dothideomycetidae</taxon>
        <taxon>Mycosphaerellales</taxon>
        <taxon>Mycosphaerellaceae</taxon>
        <taxon>Pseudocercospora</taxon>
    </lineage>
</organism>
<gene>
    <name evidence="2" type="ORF">AC579_8379</name>
</gene>